<feature type="transmembrane region" description="Helical" evidence="1">
    <location>
        <begin position="130"/>
        <end position="150"/>
    </location>
</feature>
<keyword evidence="3" id="KW-1185">Reference proteome</keyword>
<dbReference type="InterPro" id="IPR027560">
    <property type="entry name" value="PEFG-CTERM"/>
</dbReference>
<protein>
    <submittedName>
        <fullName evidence="2">Copper-binding protein, plastocyanin/azurin family protein</fullName>
    </submittedName>
</protein>
<accession>A0A128A455</accession>
<keyword evidence="1" id="KW-1133">Transmembrane helix</keyword>
<evidence type="ECO:0000256" key="1">
    <source>
        <dbReference type="SAM" id="Phobius"/>
    </source>
</evidence>
<dbReference type="KEGG" id="ndv:NDEV_1365"/>
<reference evidence="3" key="1">
    <citation type="submission" date="2015-10" db="EMBL/GenBank/DDBJ databases">
        <authorList>
            <person name="Lehtovirta-Morley L.E."/>
            <person name="Vieille C."/>
        </authorList>
    </citation>
    <scope>NUCLEOTIDE SEQUENCE [LARGE SCALE GENOMIC DNA]</scope>
</reference>
<dbReference type="AlphaFoldDB" id="A0A128A455"/>
<name>A0A128A455_9ARCH</name>
<proteinExistence type="predicted"/>
<dbReference type="EMBL" id="LN890280">
    <property type="protein sequence ID" value="CUR52130.1"/>
    <property type="molecule type" value="Genomic_DNA"/>
</dbReference>
<gene>
    <name evidence="2" type="ORF">NDEV_1365</name>
</gene>
<organism evidence="2 3">
    <name type="scientific">Nitrosotalea devaniterrae</name>
    <dbReference type="NCBI Taxonomy" id="1078905"/>
    <lineage>
        <taxon>Archaea</taxon>
        <taxon>Nitrososphaerota</taxon>
        <taxon>Nitrososphaeria</taxon>
        <taxon>Nitrosotaleales</taxon>
        <taxon>Nitrosotaleaceae</taxon>
        <taxon>Nitrosotalea</taxon>
    </lineage>
</organism>
<dbReference type="Proteomes" id="UP000196239">
    <property type="component" value="Chromosome 1"/>
</dbReference>
<sequence length="157" mass="16433">MTSIALSIGVAPAFAQTSTYTVKDAQSGQSFQVGYGITGATINDISVSPQDTSLIISLTSTADGNLTMTLPRALIDAKDGANDDQFFVLVDGADTDFAENKTPTDRTITVSIPQDTSQVEVIGTQVVPEFGALASIVMVIAIISIIAVTAKTRLRFT</sequence>
<dbReference type="NCBIfam" id="TIGR04296">
    <property type="entry name" value="PEFG-CTERM"/>
    <property type="match status" value="1"/>
</dbReference>
<evidence type="ECO:0000313" key="2">
    <source>
        <dbReference type="EMBL" id="CUR52130.1"/>
    </source>
</evidence>
<evidence type="ECO:0000313" key="3">
    <source>
        <dbReference type="Proteomes" id="UP000196239"/>
    </source>
</evidence>
<keyword evidence="1" id="KW-0812">Transmembrane</keyword>
<keyword evidence="1" id="KW-0472">Membrane</keyword>